<accession>A0ABU7G454</accession>
<evidence type="ECO:0000313" key="1">
    <source>
        <dbReference type="EMBL" id="MEE1673255.1"/>
    </source>
</evidence>
<keyword evidence="2" id="KW-1185">Reference proteome</keyword>
<dbReference type="Proteomes" id="UP001310248">
    <property type="component" value="Unassembled WGS sequence"/>
</dbReference>
<sequence>MVDTAINKYCPRSGKAVVPDSLTEYKGLTVGFCNPGCRDDFAQNVSDRPNDTNYFDVLIKENNL</sequence>
<protein>
    <submittedName>
        <fullName evidence="1">YHS domain-containing protein</fullName>
    </submittedName>
</protein>
<comment type="caution">
    <text evidence="1">The sequence shown here is derived from an EMBL/GenBank/DDBJ whole genome shotgun (WGS) entry which is preliminary data.</text>
</comment>
<evidence type="ECO:0000313" key="2">
    <source>
        <dbReference type="Proteomes" id="UP001310248"/>
    </source>
</evidence>
<proteinExistence type="predicted"/>
<name>A0ABU7G454_9ALTE</name>
<organism evidence="1 2">
    <name type="scientific">Agarivorans aestuarii</name>
    <dbReference type="NCBI Taxonomy" id="1563703"/>
    <lineage>
        <taxon>Bacteria</taxon>
        <taxon>Pseudomonadati</taxon>
        <taxon>Pseudomonadota</taxon>
        <taxon>Gammaproteobacteria</taxon>
        <taxon>Alteromonadales</taxon>
        <taxon>Alteromonadaceae</taxon>
        <taxon>Agarivorans</taxon>
    </lineage>
</organism>
<reference evidence="2" key="1">
    <citation type="submission" date="2023-07" db="EMBL/GenBank/DDBJ databases">
        <title>Draft genome sequence of Agarivorans aestuarii strain ZMCS4, a CAZymes producing bacteria isolated from the marine brown algae Clodostephus spongiosus.</title>
        <authorList>
            <person name="Lorente B."/>
            <person name="Cabral C."/>
            <person name="Frias J."/>
            <person name="Faria J."/>
            <person name="Toubarro D."/>
        </authorList>
    </citation>
    <scope>NUCLEOTIDE SEQUENCE [LARGE SCALE GENOMIC DNA]</scope>
    <source>
        <strain evidence="2">ZMCS4</strain>
    </source>
</reference>
<dbReference type="RefSeq" id="WP_329774596.1">
    <property type="nucleotide sequence ID" value="NZ_JAYDYW010000004.1"/>
</dbReference>
<dbReference type="EMBL" id="JAYDYW010000004">
    <property type="protein sequence ID" value="MEE1673255.1"/>
    <property type="molecule type" value="Genomic_DNA"/>
</dbReference>
<gene>
    <name evidence="1" type="ORF">SNR37_002669</name>
</gene>